<evidence type="ECO:0000259" key="1">
    <source>
        <dbReference type="Pfam" id="PF22023"/>
    </source>
</evidence>
<name>A0A2U9IV60_9CREN</name>
<dbReference type="NCBIfam" id="NF011139">
    <property type="entry name" value="PRK14554.1-5"/>
    <property type="match status" value="1"/>
</dbReference>
<dbReference type="OrthoDB" id="10348at2157"/>
<reference evidence="3" key="3">
    <citation type="submission" date="2020-03" db="EMBL/GenBank/DDBJ databases">
        <title>Sequencing and Assembly of Multiple Reported Metal-Biooxidizing Members of the Extremely Thermoacidophilic Archaeal Family Sulfolobaceae.</title>
        <authorList>
            <person name="Counts J.A."/>
            <person name="Kelly R.M."/>
        </authorList>
    </citation>
    <scope>NUCLEOTIDE SEQUENCE [LARGE SCALE GENOMIC DNA]</scope>
    <source>
        <strain evidence="3">HO1-1</strain>
    </source>
</reference>
<dbReference type="InterPro" id="IPR055174">
    <property type="entry name" value="Pus10_THUMP_arc"/>
</dbReference>
<keyword evidence="3" id="KW-1185">Reference proteome</keyword>
<protein>
    <submittedName>
        <fullName evidence="2">Pseudouridylate synthase</fullName>
    </submittedName>
</protein>
<dbReference type="AlphaFoldDB" id="A0A2U9IV60"/>
<evidence type="ECO:0000313" key="2">
    <source>
        <dbReference type="EMBL" id="AWR99939.1"/>
    </source>
</evidence>
<evidence type="ECO:0000313" key="3">
    <source>
        <dbReference type="Proteomes" id="UP000247586"/>
    </source>
</evidence>
<dbReference type="Pfam" id="PF22023">
    <property type="entry name" value="Pus10_THUMP_arc"/>
    <property type="match status" value="1"/>
</dbReference>
<dbReference type="STRING" id="1293036.GCA_001315825_00657"/>
<reference evidence="2 3" key="1">
    <citation type="submission" date="2018-05" db="EMBL/GenBank/DDBJ databases">
        <title>Complete Genome Sequences of Extremely Thermoacidophilic, Metal-Mobilizing Type-Strain Members of the Archaeal Family Sulfolobaceae: Acidianus brierleyi DSM-1651T, Acidianus sulfidivorans DSM-18786T, Metallosphaera hakonensis DSM-7519T, and Metallosphaera prunae DSM-10039T.</title>
        <authorList>
            <person name="Counts J.A."/>
            <person name="Kelly R.M."/>
        </authorList>
    </citation>
    <scope>NUCLEOTIDE SEQUENCE [LARGE SCALE GENOMIC DNA]</scope>
    <source>
        <strain evidence="2 3">HO1-1</strain>
    </source>
</reference>
<dbReference type="GeneID" id="36835650"/>
<accession>A0A2U9IV60</accession>
<dbReference type="Proteomes" id="UP000247586">
    <property type="component" value="Chromosome"/>
</dbReference>
<dbReference type="KEGG" id="mhk:DFR87_09870"/>
<sequence length="359" mass="41807">MSKSSSGKWVAEQALSILRSYPLCDSCLGRCFAKIGHGYLNQDRGKSIKLSLILEIDRKIKEHELGNLEEVKEILFNIGELGKPLFLHYFREEFQRRSCYLCNDTLTQVKEDFFSKALSILKERPLRYVLGVRLSPRTQELETTFAMNNALLYYESMKAEIRREVGKRLGEQGYEPEMDNPEAELVYDVDSRTVEVIRKSQRSLYLYTRLSRGVPISSWYSRGGDSLEREVERKIIVPFTEPSDVRILDPYPLIIEDYDEERKEVLGYTLVKGPTLGKREYNLVIQTKPSTRVYRVTFYSQDRIGHEIYGGIQDLILEGRSQEEVLEKIREMELELISVDLLRTEGRHQRIRALLTGKE</sequence>
<dbReference type="RefSeq" id="WP_054836257.1">
    <property type="nucleotide sequence ID" value="NZ_BBBA01000002.1"/>
</dbReference>
<dbReference type="EMBL" id="CP029287">
    <property type="protein sequence ID" value="AWR99939.1"/>
    <property type="molecule type" value="Genomic_DNA"/>
</dbReference>
<proteinExistence type="predicted"/>
<gene>
    <name evidence="2" type="ORF">DFR87_09870</name>
</gene>
<feature type="domain" description="Pus10 THUMP" evidence="1">
    <location>
        <begin position="127"/>
        <end position="188"/>
    </location>
</feature>
<organism evidence="2 3">
    <name type="scientific">Metallosphaera hakonensis JCM 8857 = DSM 7519</name>
    <dbReference type="NCBI Taxonomy" id="1293036"/>
    <lineage>
        <taxon>Archaea</taxon>
        <taxon>Thermoproteota</taxon>
        <taxon>Thermoprotei</taxon>
        <taxon>Sulfolobales</taxon>
        <taxon>Sulfolobaceae</taxon>
        <taxon>Metallosphaera</taxon>
    </lineage>
</organism>
<reference evidence="3" key="2">
    <citation type="submission" date="2020-03" db="EMBL/GenBank/DDBJ databases">
        <title>Complete Genome Sequences of Extremely Thermoacidophilic, Metal-Mobilizing Type-Strain Members of the Archaeal Family Sulfolobaceae: Acidianus brierleyi DSM-1651T, Acidianus sulfidivorans DSM-18786T, Metallosphaera hakonensis DSM-7519T, and Metallosphaera prunae DSM-10039T.</title>
        <authorList>
            <person name="Counts J.A."/>
            <person name="Kelly R.M."/>
        </authorList>
    </citation>
    <scope>NUCLEOTIDE SEQUENCE [LARGE SCALE GENOMIC DNA]</scope>
    <source>
        <strain evidence="3">HO1-1</strain>
    </source>
</reference>